<keyword evidence="2" id="KW-0378">Hydrolase</keyword>
<evidence type="ECO:0000256" key="1">
    <source>
        <dbReference type="ARBA" id="ARBA00001946"/>
    </source>
</evidence>
<dbReference type="EMBL" id="AYYK01000022">
    <property type="protein sequence ID" value="KRM78307.1"/>
    <property type="molecule type" value="Genomic_DNA"/>
</dbReference>
<keyword evidence="5" id="KW-1185">Reference proteome</keyword>
<evidence type="ECO:0000259" key="3">
    <source>
        <dbReference type="PROSITE" id="PS51462"/>
    </source>
</evidence>
<accession>A0A0R2BS79</accession>
<dbReference type="PANTHER" id="PTHR11839">
    <property type="entry name" value="UDP/ADP-SUGAR PYROPHOSPHATASE"/>
    <property type="match status" value="1"/>
</dbReference>
<dbReference type="GO" id="GO:0005829">
    <property type="term" value="C:cytosol"/>
    <property type="evidence" value="ECO:0007669"/>
    <property type="project" value="TreeGrafter"/>
</dbReference>
<organism evidence="4 5">
    <name type="scientific">Lapidilactobacillus dextrinicus DSM 20335</name>
    <dbReference type="NCBI Taxonomy" id="1423738"/>
    <lineage>
        <taxon>Bacteria</taxon>
        <taxon>Bacillati</taxon>
        <taxon>Bacillota</taxon>
        <taxon>Bacilli</taxon>
        <taxon>Lactobacillales</taxon>
        <taxon>Lactobacillaceae</taxon>
        <taxon>Lapidilactobacillus</taxon>
    </lineage>
</organism>
<dbReference type="STRING" id="1423738.FC84_GL001129"/>
<dbReference type="GO" id="GO:0019693">
    <property type="term" value="P:ribose phosphate metabolic process"/>
    <property type="evidence" value="ECO:0007669"/>
    <property type="project" value="TreeGrafter"/>
</dbReference>
<dbReference type="InterPro" id="IPR000086">
    <property type="entry name" value="NUDIX_hydrolase_dom"/>
</dbReference>
<dbReference type="Proteomes" id="UP000051813">
    <property type="component" value="Unassembled WGS sequence"/>
</dbReference>
<protein>
    <submittedName>
        <fullName evidence="4">ADP-ribose pyrophosphatase</fullName>
    </submittedName>
</protein>
<feature type="domain" description="Nudix hydrolase" evidence="3">
    <location>
        <begin position="41"/>
        <end position="172"/>
    </location>
</feature>
<dbReference type="GO" id="GO:0016787">
    <property type="term" value="F:hydrolase activity"/>
    <property type="evidence" value="ECO:0007669"/>
    <property type="project" value="UniProtKB-KW"/>
</dbReference>
<reference evidence="4 5" key="1">
    <citation type="journal article" date="2015" name="Genome Announc.">
        <title>Expanding the biotechnology potential of lactobacilli through comparative genomics of 213 strains and associated genera.</title>
        <authorList>
            <person name="Sun Z."/>
            <person name="Harris H.M."/>
            <person name="McCann A."/>
            <person name="Guo C."/>
            <person name="Argimon S."/>
            <person name="Zhang W."/>
            <person name="Yang X."/>
            <person name="Jeffery I.B."/>
            <person name="Cooney J.C."/>
            <person name="Kagawa T.F."/>
            <person name="Liu W."/>
            <person name="Song Y."/>
            <person name="Salvetti E."/>
            <person name="Wrobel A."/>
            <person name="Rasinkangas P."/>
            <person name="Parkhill J."/>
            <person name="Rea M.C."/>
            <person name="O'Sullivan O."/>
            <person name="Ritari J."/>
            <person name="Douillard F.P."/>
            <person name="Paul Ross R."/>
            <person name="Yang R."/>
            <person name="Briner A.E."/>
            <person name="Felis G.E."/>
            <person name="de Vos W.M."/>
            <person name="Barrangou R."/>
            <person name="Klaenhammer T.R."/>
            <person name="Caufield P.W."/>
            <person name="Cui Y."/>
            <person name="Zhang H."/>
            <person name="O'Toole P.W."/>
        </authorList>
    </citation>
    <scope>NUCLEOTIDE SEQUENCE [LARGE SCALE GENOMIC DNA]</scope>
    <source>
        <strain evidence="4 5">DSM 20335</strain>
    </source>
</reference>
<dbReference type="Gene3D" id="3.90.79.10">
    <property type="entry name" value="Nucleoside Triphosphate Pyrophosphohydrolase"/>
    <property type="match status" value="1"/>
</dbReference>
<evidence type="ECO:0000256" key="2">
    <source>
        <dbReference type="ARBA" id="ARBA00022801"/>
    </source>
</evidence>
<comment type="caution">
    <text evidence="4">The sequence shown here is derived from an EMBL/GenBank/DDBJ whole genome shotgun (WGS) entry which is preliminary data.</text>
</comment>
<dbReference type="RefSeq" id="WP_057757538.1">
    <property type="nucleotide sequence ID" value="NZ_AYYK01000022.1"/>
</dbReference>
<dbReference type="FunFam" id="3.90.79.10:FF:000024">
    <property type="entry name" value="ADP-ribose pyrophosphatase"/>
    <property type="match status" value="1"/>
</dbReference>
<dbReference type="CDD" id="cd03424">
    <property type="entry name" value="NUDIX_ADPRase_Nudt5_UGPPase_Nudt14"/>
    <property type="match status" value="1"/>
</dbReference>
<dbReference type="GO" id="GO:0006753">
    <property type="term" value="P:nucleoside phosphate metabolic process"/>
    <property type="evidence" value="ECO:0007669"/>
    <property type="project" value="TreeGrafter"/>
</dbReference>
<dbReference type="PANTHER" id="PTHR11839:SF18">
    <property type="entry name" value="NUDIX HYDROLASE DOMAIN-CONTAINING PROTEIN"/>
    <property type="match status" value="1"/>
</dbReference>
<comment type="cofactor">
    <cofactor evidence="1">
        <name>Mg(2+)</name>
        <dbReference type="ChEBI" id="CHEBI:18420"/>
    </cofactor>
</comment>
<dbReference type="PATRIC" id="fig|1423738.3.peg.1142"/>
<dbReference type="OrthoDB" id="9806150at2"/>
<dbReference type="SUPFAM" id="SSF55811">
    <property type="entry name" value="Nudix"/>
    <property type="match status" value="1"/>
</dbReference>
<proteinExistence type="predicted"/>
<gene>
    <name evidence="4" type="ORF">FC84_GL001129</name>
</gene>
<dbReference type="InterPro" id="IPR015797">
    <property type="entry name" value="NUDIX_hydrolase-like_dom_sf"/>
</dbReference>
<sequence length="188" mass="21612">MNDFKETVVNDELIYQGHILDVHQQTVTLPNGKSAYRDIIKHHGAVAVLALLDQDHAFFVRQWRAPLNHETVEIPAGKIDPNETDPLAVAKRELNEEIGYAADSWRLLSRFYSSPGFATEKMHLYLATDLHELPQKRSLDPDEFLEVKVLTLKQIQTLLQQSDFIDAKTLLAVKYWEQLPDKEDQHEA</sequence>
<evidence type="ECO:0000313" key="5">
    <source>
        <dbReference type="Proteomes" id="UP000051813"/>
    </source>
</evidence>
<evidence type="ECO:0000313" key="4">
    <source>
        <dbReference type="EMBL" id="KRM78307.1"/>
    </source>
</evidence>
<dbReference type="Pfam" id="PF00293">
    <property type="entry name" value="NUDIX"/>
    <property type="match status" value="1"/>
</dbReference>
<dbReference type="PROSITE" id="PS51462">
    <property type="entry name" value="NUDIX"/>
    <property type="match status" value="1"/>
</dbReference>
<name>A0A0R2BS79_9LACO</name>
<dbReference type="AlphaFoldDB" id="A0A0R2BS79"/>